<gene>
    <name evidence="1" type="ORF">H2B03_04085</name>
</gene>
<protein>
    <submittedName>
        <fullName evidence="1">Uncharacterized protein</fullName>
    </submittedName>
</protein>
<organism evidence="1 2">
    <name type="scientific">Candidatus Nitrosomaritimum aestuariumsis</name>
    <dbReference type="NCBI Taxonomy" id="3342354"/>
    <lineage>
        <taxon>Archaea</taxon>
        <taxon>Nitrososphaerota</taxon>
        <taxon>Nitrososphaeria</taxon>
        <taxon>Nitrosopumilales</taxon>
        <taxon>Nitrosopumilaceae</taxon>
        <taxon>Candidatus Nitrosomaritimum</taxon>
    </lineage>
</organism>
<evidence type="ECO:0000313" key="1">
    <source>
        <dbReference type="EMBL" id="MBA4452337.1"/>
    </source>
</evidence>
<comment type="caution">
    <text evidence="1">The sequence shown here is derived from an EMBL/GenBank/DDBJ whole genome shotgun (WGS) entry which is preliminary data.</text>
</comment>
<dbReference type="Proteomes" id="UP000559653">
    <property type="component" value="Unassembled WGS sequence"/>
</dbReference>
<sequence>MFFFGLFLITSGDSCGIRHIAIINDLKNYEKSLDPEFCEELIEKIDSFNMQCLPYVEILDCG</sequence>
<proteinExistence type="predicted"/>
<accession>A0AC60VYI7</accession>
<name>A0AC60VYI7_9ARCH</name>
<evidence type="ECO:0000313" key="2">
    <source>
        <dbReference type="Proteomes" id="UP000559653"/>
    </source>
</evidence>
<dbReference type="EMBL" id="JACEMZ010000018">
    <property type="protein sequence ID" value="MBA4452337.1"/>
    <property type="molecule type" value="Genomic_DNA"/>
</dbReference>
<reference evidence="1 2" key="1">
    <citation type="journal article" date="2020" name="Appl. Environ. Microbiol.">
        <title>Genomic Characteristics of a Novel Species of Ammonia-Oxidizing Archaea from the Jiulong River Estuary.</title>
        <authorList>
            <person name="Zou D."/>
            <person name="Wan R."/>
            <person name="Han L."/>
            <person name="Xu M.N."/>
            <person name="Liu Y."/>
            <person name="Liu H."/>
            <person name="Kao S.J."/>
            <person name="Li M."/>
        </authorList>
    </citation>
    <scope>NUCLEOTIDE SEQUENCE [LARGE SCALE GENOMIC DNA]</scope>
    <source>
        <strain evidence="1">W1bin1</strain>
    </source>
</reference>